<dbReference type="RefSeq" id="WP_343894659.1">
    <property type="nucleotide sequence ID" value="NZ_BAAAFZ010000015.1"/>
</dbReference>
<keyword evidence="3" id="KW-0378">Hydrolase</keyword>
<sequence>MPTREGALFRAAGFFDGGGFRDLLAGLVAVPSTSQEEGREADLDRYLSSSIQPWLERLGFAVAVHPNPVEGFGPILTAERIEDPSRPTVLLYGHGDTVRGLDEQWRPGLAPWTLTEDGDRWYGRGTADNKGQHALNLAALEAVLAERGGRLGANVRVVLEMAEERGSKGLREFVSANKDALRADALIASDGPRVDPAVPTIATGTRGTWHFDLVVKLREGGVHSGHWGGLTRDPAIILAHALASMMDRNGRVLVRDLLPRNGVPAAVRGVLDGCPVGGGGGAATVDEGWGEPGLTAAEKIYGWNSLIVLAMVSGRPENPVNAVAPDARAHCQIRYTVDTNPAGFEAAIRSHLDAQGFGDLVRLEGAATRMAASRTAPDHPWVRWAQASMERSLGRAVQIIPNSSGGLPGDVFVDHLGLPLVWVPHSYNGCKQHGPDEHLLTGPAREGLLAFAGMWWDLGEPGTPRPRG</sequence>
<dbReference type="InterPro" id="IPR051458">
    <property type="entry name" value="Cyt/Met_Dipeptidase"/>
</dbReference>
<dbReference type="SUPFAM" id="SSF53187">
    <property type="entry name" value="Zn-dependent exopeptidases"/>
    <property type="match status" value="1"/>
</dbReference>
<dbReference type="Proteomes" id="UP001501588">
    <property type="component" value="Unassembled WGS sequence"/>
</dbReference>
<dbReference type="NCBIfam" id="NF005478">
    <property type="entry name" value="PRK07079.1"/>
    <property type="match status" value="1"/>
</dbReference>
<proteinExistence type="predicted"/>
<dbReference type="Gene3D" id="3.30.70.360">
    <property type="match status" value="1"/>
</dbReference>
<organism evidence="4 5">
    <name type="scientific">Craurococcus roseus</name>
    <dbReference type="NCBI Taxonomy" id="77585"/>
    <lineage>
        <taxon>Bacteria</taxon>
        <taxon>Pseudomonadati</taxon>
        <taxon>Pseudomonadota</taxon>
        <taxon>Alphaproteobacteria</taxon>
        <taxon>Acetobacterales</taxon>
        <taxon>Acetobacteraceae</taxon>
        <taxon>Craurococcus</taxon>
    </lineage>
</organism>
<dbReference type="Pfam" id="PF01546">
    <property type="entry name" value="Peptidase_M20"/>
    <property type="match status" value="1"/>
</dbReference>
<evidence type="ECO:0000256" key="1">
    <source>
        <dbReference type="ARBA" id="ARBA00022670"/>
    </source>
</evidence>
<dbReference type="InterPro" id="IPR002933">
    <property type="entry name" value="Peptidase_M20"/>
</dbReference>
<accession>A0ABN1EYW3</accession>
<evidence type="ECO:0000313" key="5">
    <source>
        <dbReference type="Proteomes" id="UP001501588"/>
    </source>
</evidence>
<protein>
    <submittedName>
        <fullName evidence="4">M20 family metallopeptidase</fullName>
    </submittedName>
</protein>
<comment type="caution">
    <text evidence="4">The sequence shown here is derived from an EMBL/GenBank/DDBJ whole genome shotgun (WGS) entry which is preliminary data.</text>
</comment>
<dbReference type="PANTHER" id="PTHR43270:SF12">
    <property type="entry name" value="SUCCINYL-DIAMINOPIMELATE DESUCCINYLASE"/>
    <property type="match status" value="1"/>
</dbReference>
<keyword evidence="5" id="KW-1185">Reference proteome</keyword>
<evidence type="ECO:0000313" key="4">
    <source>
        <dbReference type="EMBL" id="GAA0578004.1"/>
    </source>
</evidence>
<dbReference type="PROSITE" id="PS00758">
    <property type="entry name" value="ARGE_DAPE_CPG2_1"/>
    <property type="match status" value="1"/>
</dbReference>
<name>A0ABN1EYW3_9PROT</name>
<reference evidence="4 5" key="1">
    <citation type="journal article" date="2019" name="Int. J. Syst. Evol. Microbiol.">
        <title>The Global Catalogue of Microorganisms (GCM) 10K type strain sequencing project: providing services to taxonomists for standard genome sequencing and annotation.</title>
        <authorList>
            <consortium name="The Broad Institute Genomics Platform"/>
            <consortium name="The Broad Institute Genome Sequencing Center for Infectious Disease"/>
            <person name="Wu L."/>
            <person name="Ma J."/>
        </authorList>
    </citation>
    <scope>NUCLEOTIDE SEQUENCE [LARGE SCALE GENOMIC DNA]</scope>
    <source>
        <strain evidence="4 5">JCM 9933</strain>
    </source>
</reference>
<dbReference type="InterPro" id="IPR001261">
    <property type="entry name" value="ArgE/DapE_CS"/>
</dbReference>
<gene>
    <name evidence="4" type="ORF">GCM10009416_15700</name>
</gene>
<dbReference type="Gene3D" id="3.40.630.10">
    <property type="entry name" value="Zn peptidases"/>
    <property type="match status" value="1"/>
</dbReference>
<dbReference type="EMBL" id="BAAAFZ010000015">
    <property type="protein sequence ID" value="GAA0578004.1"/>
    <property type="molecule type" value="Genomic_DNA"/>
</dbReference>
<keyword evidence="2" id="KW-0479">Metal-binding</keyword>
<dbReference type="PANTHER" id="PTHR43270">
    <property type="entry name" value="BETA-ALA-HIS DIPEPTIDASE"/>
    <property type="match status" value="1"/>
</dbReference>
<evidence type="ECO:0000256" key="2">
    <source>
        <dbReference type="ARBA" id="ARBA00022723"/>
    </source>
</evidence>
<evidence type="ECO:0000256" key="3">
    <source>
        <dbReference type="ARBA" id="ARBA00022801"/>
    </source>
</evidence>
<keyword evidence="1" id="KW-0645">Protease</keyword>